<reference evidence="1 2" key="1">
    <citation type="journal article" date="2020" name="Genome Biol. Evol.">
        <title>Comparative genomics of Sclerotiniaceae.</title>
        <authorList>
            <person name="Valero Jimenez C.A."/>
            <person name="Steentjes M."/>
            <person name="Scholten O.E."/>
            <person name="Van Kan J.A.L."/>
        </authorList>
    </citation>
    <scope>NUCLEOTIDE SEQUENCE [LARGE SCALE GENOMIC DNA]</scope>
    <source>
        <strain evidence="1 2">MUCL 94</strain>
    </source>
</reference>
<accession>A0A9P5IV18</accession>
<dbReference type="RefSeq" id="XP_038736915.1">
    <property type="nucleotide sequence ID" value="XM_038872357.1"/>
</dbReference>
<gene>
    <name evidence="1" type="ORF">EAE97_001846</name>
</gene>
<evidence type="ECO:0000313" key="2">
    <source>
        <dbReference type="Proteomes" id="UP000710849"/>
    </source>
</evidence>
<dbReference type="EMBL" id="RCSW01000003">
    <property type="protein sequence ID" value="KAF7952349.1"/>
    <property type="molecule type" value="Genomic_DNA"/>
</dbReference>
<evidence type="ECO:0000313" key="1">
    <source>
        <dbReference type="EMBL" id="KAF7952349.1"/>
    </source>
</evidence>
<dbReference type="GeneID" id="62145435"/>
<keyword evidence="2" id="KW-1185">Reference proteome</keyword>
<sequence length="273" mass="31732">MQLRPSDIEVGCVLRPRRDLNVPRPREGRPLLNITIPGIPCQWTNLVDRSRKINPSLNCIKNCVLNPKGQEHPVVVIQIKEDNVSYVQMTSSRLGRDWGSQYSPIGHYFPLRRDERIPHPQEYRSRYWLRVHNFVHTTIDENRARTRERTVELQKYSKLRLPHVFTQPLSNFEAFGGENSEASQYVLDKASYYRLMDRLGIDSCIEQRNEDHMESALPARDHAGMCDSPNKSQPSSHVNLLSAVEDKDSRSARKLGRFITVKVHNWLNRPRSI</sequence>
<protein>
    <submittedName>
        <fullName evidence="1">Uncharacterized protein</fullName>
    </submittedName>
</protein>
<dbReference type="AlphaFoldDB" id="A0A9P5IV18"/>
<dbReference type="Proteomes" id="UP000710849">
    <property type="component" value="Unassembled WGS sequence"/>
</dbReference>
<comment type="caution">
    <text evidence="1">The sequence shown here is derived from an EMBL/GenBank/DDBJ whole genome shotgun (WGS) entry which is preliminary data.</text>
</comment>
<name>A0A9P5IV18_9HELO</name>
<organism evidence="1 2">
    <name type="scientific">Botrytis byssoidea</name>
    <dbReference type="NCBI Taxonomy" id="139641"/>
    <lineage>
        <taxon>Eukaryota</taxon>
        <taxon>Fungi</taxon>
        <taxon>Dikarya</taxon>
        <taxon>Ascomycota</taxon>
        <taxon>Pezizomycotina</taxon>
        <taxon>Leotiomycetes</taxon>
        <taxon>Helotiales</taxon>
        <taxon>Sclerotiniaceae</taxon>
        <taxon>Botrytis</taxon>
    </lineage>
</organism>
<proteinExistence type="predicted"/>